<dbReference type="Gene3D" id="1.20.920.10">
    <property type="entry name" value="Bromodomain-like"/>
    <property type="match status" value="1"/>
</dbReference>
<dbReference type="Pfam" id="PF00439">
    <property type="entry name" value="Bromodomain"/>
    <property type="match status" value="1"/>
</dbReference>
<dbReference type="EMBL" id="DS469753">
    <property type="protein sequence ID" value="EDO33854.1"/>
    <property type="molecule type" value="Genomic_DNA"/>
</dbReference>
<dbReference type="eggNOG" id="KOG3612">
    <property type="taxonomic scope" value="Eukaryota"/>
</dbReference>
<dbReference type="PROSITE" id="PS01359">
    <property type="entry name" value="ZF_PHD_1"/>
    <property type="match status" value="1"/>
</dbReference>
<evidence type="ECO:0000256" key="1">
    <source>
        <dbReference type="ARBA" id="ARBA00022723"/>
    </source>
</evidence>
<dbReference type="Gene3D" id="3.30.40.10">
    <property type="entry name" value="Zinc/RING finger domain, C3HC4 (zinc finger)"/>
    <property type="match status" value="1"/>
</dbReference>
<dbReference type="PANTHER" id="PTHR46379">
    <property type="entry name" value="ZINC FINGER MYND DOMAIN-CONTAINING"/>
    <property type="match status" value="1"/>
</dbReference>
<dbReference type="SMART" id="SM00293">
    <property type="entry name" value="PWWP"/>
    <property type="match status" value="1"/>
</dbReference>
<name>A7SQY8_NEMVE</name>
<dbReference type="SMART" id="SM00297">
    <property type="entry name" value="BROMO"/>
    <property type="match status" value="1"/>
</dbReference>
<evidence type="ECO:0000256" key="5">
    <source>
        <dbReference type="PROSITE-ProRule" id="PRU00035"/>
    </source>
</evidence>
<dbReference type="AlphaFoldDB" id="A7SQY8"/>
<evidence type="ECO:0000313" key="11">
    <source>
        <dbReference type="Proteomes" id="UP000001593"/>
    </source>
</evidence>
<sequence>EILKQLKLAVKDGFLNQVTTTSNHGSTKGIPQTAFRLNQENGTDTHDWYCWRCHRPGEVILCDFCPRVFHKRCVRDGAMSASKWRCPSCQVRPEMSVSTDELSKMLKFTLERMKEKAKDFLQPFCLEKYDDYLQFVIKPVDLSLLEKNVRKKHYKTAKQFREHAQWILHNAIIYFGEDRELTELAEAIMEDCDGELEEMVRCPDCYIQSNVRSANWFCKPCFFPHELVWAKMTGEPPWPAKLLTWSDDQTRALVRFFGSAHQR</sequence>
<feature type="domain" description="PWWP" evidence="9">
    <location>
        <begin position="224"/>
        <end position="263"/>
    </location>
</feature>
<keyword evidence="2 6" id="KW-0863">Zinc-finger</keyword>
<evidence type="ECO:0000256" key="4">
    <source>
        <dbReference type="ARBA" id="ARBA00023117"/>
    </source>
</evidence>
<keyword evidence="1" id="KW-0479">Metal-binding</keyword>
<protein>
    <submittedName>
        <fullName evidence="10">Uncharacterized protein</fullName>
    </submittedName>
</protein>
<dbReference type="InterPro" id="IPR019786">
    <property type="entry name" value="Zinc_finger_PHD-type_CS"/>
</dbReference>
<dbReference type="InterPro" id="IPR000313">
    <property type="entry name" value="PWWP_dom"/>
</dbReference>
<dbReference type="GO" id="GO:0034243">
    <property type="term" value="P:regulation of transcription elongation by RNA polymerase II"/>
    <property type="evidence" value="ECO:0007669"/>
    <property type="project" value="InterPro"/>
</dbReference>
<proteinExistence type="predicted"/>
<evidence type="ECO:0000259" key="9">
    <source>
        <dbReference type="PROSITE" id="PS50812"/>
    </source>
</evidence>
<dbReference type="PhylomeDB" id="A7SQY8"/>
<feature type="non-terminal residue" evidence="10">
    <location>
        <position position="263"/>
    </location>
</feature>
<dbReference type="InterPro" id="IPR019787">
    <property type="entry name" value="Znf_PHD-finger"/>
</dbReference>
<feature type="domain" description="Bromo" evidence="7">
    <location>
        <begin position="112"/>
        <end position="182"/>
    </location>
</feature>
<feature type="non-terminal residue" evidence="10">
    <location>
        <position position="1"/>
    </location>
</feature>
<feature type="domain" description="PHD-type" evidence="8">
    <location>
        <begin position="47"/>
        <end position="92"/>
    </location>
</feature>
<dbReference type="SUPFAM" id="SSF47370">
    <property type="entry name" value="Bromodomain"/>
    <property type="match status" value="1"/>
</dbReference>
<dbReference type="GO" id="GO:0003714">
    <property type="term" value="F:transcription corepressor activity"/>
    <property type="evidence" value="ECO:0007669"/>
    <property type="project" value="InterPro"/>
</dbReference>
<dbReference type="HOGENOM" id="CLU_999540_0_0_1"/>
<dbReference type="InterPro" id="IPR044075">
    <property type="entry name" value="PRKCBP1_PHD"/>
</dbReference>
<dbReference type="Proteomes" id="UP000001593">
    <property type="component" value="Unassembled WGS sequence"/>
</dbReference>
<gene>
    <name evidence="10" type="ORF">NEMVEDRAFT_v1g128202</name>
</gene>
<accession>A7SQY8</accession>
<evidence type="ECO:0000259" key="7">
    <source>
        <dbReference type="PROSITE" id="PS50014"/>
    </source>
</evidence>
<dbReference type="InterPro" id="IPR001487">
    <property type="entry name" value="Bromodomain"/>
</dbReference>
<dbReference type="GO" id="GO:0008270">
    <property type="term" value="F:zinc ion binding"/>
    <property type="evidence" value="ECO:0007669"/>
    <property type="project" value="UniProtKB-KW"/>
</dbReference>
<evidence type="ECO:0000256" key="3">
    <source>
        <dbReference type="ARBA" id="ARBA00022833"/>
    </source>
</evidence>
<dbReference type="Gene3D" id="2.30.30.140">
    <property type="match status" value="1"/>
</dbReference>
<dbReference type="SMART" id="SM00249">
    <property type="entry name" value="PHD"/>
    <property type="match status" value="1"/>
</dbReference>
<dbReference type="PROSITE" id="PS50016">
    <property type="entry name" value="ZF_PHD_2"/>
    <property type="match status" value="1"/>
</dbReference>
<dbReference type="STRING" id="45351.A7SQY8"/>
<evidence type="ECO:0000259" key="8">
    <source>
        <dbReference type="PROSITE" id="PS50016"/>
    </source>
</evidence>
<dbReference type="CDD" id="cd15538">
    <property type="entry name" value="PHD_PRKCBP1"/>
    <property type="match status" value="1"/>
</dbReference>
<evidence type="ECO:0000313" key="10">
    <source>
        <dbReference type="EMBL" id="EDO33854.1"/>
    </source>
</evidence>
<keyword evidence="11" id="KW-1185">Reference proteome</keyword>
<dbReference type="OMA" id="CWICHEL"/>
<dbReference type="InterPro" id="IPR011011">
    <property type="entry name" value="Znf_FYVE_PHD"/>
</dbReference>
<dbReference type="PROSITE" id="PS50014">
    <property type="entry name" value="BROMODOMAIN_2"/>
    <property type="match status" value="1"/>
</dbReference>
<dbReference type="InterPro" id="IPR037967">
    <property type="entry name" value="ZMYND8_Bromo_dom"/>
</dbReference>
<keyword evidence="3" id="KW-0862">Zinc</keyword>
<dbReference type="SUPFAM" id="SSF57903">
    <property type="entry name" value="FYVE/PHD zinc finger"/>
    <property type="match status" value="1"/>
</dbReference>
<dbReference type="SUPFAM" id="SSF63748">
    <property type="entry name" value="Tudor/PWWP/MBT"/>
    <property type="match status" value="1"/>
</dbReference>
<dbReference type="PANTHER" id="PTHR46379:SF1">
    <property type="entry name" value="ZINC FINGER MYND DOMAIN-CONTAINING PROTEIN 11"/>
    <property type="match status" value="1"/>
</dbReference>
<dbReference type="InterPro" id="IPR047269">
    <property type="entry name" value="ZMY11"/>
</dbReference>
<dbReference type="InterPro" id="IPR036427">
    <property type="entry name" value="Bromodomain-like_sf"/>
</dbReference>
<evidence type="ECO:0000256" key="2">
    <source>
        <dbReference type="ARBA" id="ARBA00022771"/>
    </source>
</evidence>
<reference evidence="10 11" key="1">
    <citation type="journal article" date="2007" name="Science">
        <title>Sea anemone genome reveals ancestral eumetazoan gene repertoire and genomic organization.</title>
        <authorList>
            <person name="Putnam N.H."/>
            <person name="Srivastava M."/>
            <person name="Hellsten U."/>
            <person name="Dirks B."/>
            <person name="Chapman J."/>
            <person name="Salamov A."/>
            <person name="Terry A."/>
            <person name="Shapiro H."/>
            <person name="Lindquist E."/>
            <person name="Kapitonov V.V."/>
            <person name="Jurka J."/>
            <person name="Genikhovich G."/>
            <person name="Grigoriev I.V."/>
            <person name="Lucas S.M."/>
            <person name="Steele R.E."/>
            <person name="Finnerty J.R."/>
            <person name="Technau U."/>
            <person name="Martindale M.Q."/>
            <person name="Rokhsar D.S."/>
        </authorList>
    </citation>
    <scope>NUCLEOTIDE SEQUENCE [LARGE SCALE GENOMIC DNA]</scope>
    <source>
        <strain evidence="11">CH2 X CH6</strain>
    </source>
</reference>
<dbReference type="InterPro" id="IPR001965">
    <property type="entry name" value="Znf_PHD"/>
</dbReference>
<dbReference type="InterPro" id="IPR013083">
    <property type="entry name" value="Znf_RING/FYVE/PHD"/>
</dbReference>
<keyword evidence="4 5" id="KW-0103">Bromodomain</keyword>
<dbReference type="PROSITE" id="PS50812">
    <property type="entry name" value="PWWP"/>
    <property type="match status" value="1"/>
</dbReference>
<evidence type="ECO:0000256" key="6">
    <source>
        <dbReference type="PROSITE-ProRule" id="PRU00146"/>
    </source>
</evidence>
<dbReference type="CDD" id="cd05508">
    <property type="entry name" value="Bromo_RACK7"/>
    <property type="match status" value="1"/>
</dbReference>
<dbReference type="InParanoid" id="A7SQY8"/>
<organism evidence="10 11">
    <name type="scientific">Nematostella vectensis</name>
    <name type="common">Starlet sea anemone</name>
    <dbReference type="NCBI Taxonomy" id="45351"/>
    <lineage>
        <taxon>Eukaryota</taxon>
        <taxon>Metazoa</taxon>
        <taxon>Cnidaria</taxon>
        <taxon>Anthozoa</taxon>
        <taxon>Hexacorallia</taxon>
        <taxon>Actiniaria</taxon>
        <taxon>Edwardsiidae</taxon>
        <taxon>Nematostella</taxon>
    </lineage>
</organism>